<sequence>MKKTVLLAAFAVTIFVAPVTFAQGGKPQGPKEKASTGVEKKEMKKEQKVADNAKKYHHKKAKKEA</sequence>
<comment type="caution">
    <text evidence="3">The sequence shown here is derived from an EMBL/GenBank/DDBJ whole genome shotgun (WGS) entry which is preliminary data.</text>
</comment>
<dbReference type="RefSeq" id="WP_340235791.1">
    <property type="nucleotide sequence ID" value="NZ_JBBEWC010000005.1"/>
</dbReference>
<feature type="region of interest" description="Disordered" evidence="1">
    <location>
        <begin position="23"/>
        <end position="65"/>
    </location>
</feature>
<feature type="compositionally biased region" description="Basic residues" evidence="1">
    <location>
        <begin position="55"/>
        <end position="65"/>
    </location>
</feature>
<proteinExistence type="predicted"/>
<feature type="signal peptide" evidence="2">
    <location>
        <begin position="1"/>
        <end position="22"/>
    </location>
</feature>
<keyword evidence="4" id="KW-1185">Reference proteome</keyword>
<dbReference type="EMBL" id="JBHULC010000011">
    <property type="protein sequence ID" value="MFD2521604.1"/>
    <property type="molecule type" value="Genomic_DNA"/>
</dbReference>
<protein>
    <submittedName>
        <fullName evidence="3">Uncharacterized protein</fullName>
    </submittedName>
</protein>
<accession>A0ABW5J7R9</accession>
<evidence type="ECO:0000256" key="1">
    <source>
        <dbReference type="SAM" id="MobiDB-lite"/>
    </source>
</evidence>
<gene>
    <name evidence="3" type="ORF">ACFSR2_11975</name>
</gene>
<organism evidence="3 4">
    <name type="scientific">Emticicia soli</name>
    <dbReference type="NCBI Taxonomy" id="2027878"/>
    <lineage>
        <taxon>Bacteria</taxon>
        <taxon>Pseudomonadati</taxon>
        <taxon>Bacteroidota</taxon>
        <taxon>Cytophagia</taxon>
        <taxon>Cytophagales</taxon>
        <taxon>Leadbetterellaceae</taxon>
        <taxon>Emticicia</taxon>
    </lineage>
</organism>
<evidence type="ECO:0000313" key="4">
    <source>
        <dbReference type="Proteomes" id="UP001597510"/>
    </source>
</evidence>
<dbReference type="Proteomes" id="UP001597510">
    <property type="component" value="Unassembled WGS sequence"/>
</dbReference>
<evidence type="ECO:0000256" key="2">
    <source>
        <dbReference type="SAM" id="SignalP"/>
    </source>
</evidence>
<evidence type="ECO:0000313" key="3">
    <source>
        <dbReference type="EMBL" id="MFD2521604.1"/>
    </source>
</evidence>
<feature type="chain" id="PRO_5047463048" evidence="2">
    <location>
        <begin position="23"/>
        <end position="65"/>
    </location>
</feature>
<name>A0ABW5J7R9_9BACT</name>
<keyword evidence="2" id="KW-0732">Signal</keyword>
<reference evidence="4" key="1">
    <citation type="journal article" date="2019" name="Int. J. Syst. Evol. Microbiol.">
        <title>The Global Catalogue of Microorganisms (GCM) 10K type strain sequencing project: providing services to taxonomists for standard genome sequencing and annotation.</title>
        <authorList>
            <consortium name="The Broad Institute Genomics Platform"/>
            <consortium name="The Broad Institute Genome Sequencing Center for Infectious Disease"/>
            <person name="Wu L."/>
            <person name="Ma J."/>
        </authorList>
    </citation>
    <scope>NUCLEOTIDE SEQUENCE [LARGE SCALE GENOMIC DNA]</scope>
    <source>
        <strain evidence="4">KCTC 52344</strain>
    </source>
</reference>
<feature type="compositionally biased region" description="Basic and acidic residues" evidence="1">
    <location>
        <begin position="29"/>
        <end position="54"/>
    </location>
</feature>